<organism evidence="2">
    <name type="scientific">Daucus carota subsp. sativus</name>
    <name type="common">Carrot</name>
    <dbReference type="NCBI Taxonomy" id="79200"/>
    <lineage>
        <taxon>Eukaryota</taxon>
        <taxon>Viridiplantae</taxon>
        <taxon>Streptophyta</taxon>
        <taxon>Embryophyta</taxon>
        <taxon>Tracheophyta</taxon>
        <taxon>Spermatophyta</taxon>
        <taxon>Magnoliopsida</taxon>
        <taxon>eudicotyledons</taxon>
        <taxon>Gunneridae</taxon>
        <taxon>Pentapetalae</taxon>
        <taxon>asterids</taxon>
        <taxon>campanulids</taxon>
        <taxon>Apiales</taxon>
        <taxon>Apiaceae</taxon>
        <taxon>Apioideae</taxon>
        <taxon>Scandiceae</taxon>
        <taxon>Daucinae</taxon>
        <taxon>Daucus</taxon>
        <taxon>Daucus sect. Daucus</taxon>
    </lineage>
</organism>
<protein>
    <submittedName>
        <fullName evidence="2">Uncharacterized protein</fullName>
    </submittedName>
</protein>
<proteinExistence type="predicted"/>
<feature type="compositionally biased region" description="Basic and acidic residues" evidence="1">
    <location>
        <begin position="251"/>
        <end position="275"/>
    </location>
</feature>
<dbReference type="AlphaFoldDB" id="A0A166GG27"/>
<evidence type="ECO:0000256" key="1">
    <source>
        <dbReference type="SAM" id="MobiDB-lite"/>
    </source>
</evidence>
<feature type="compositionally biased region" description="Acidic residues" evidence="1">
    <location>
        <begin position="188"/>
        <end position="212"/>
    </location>
</feature>
<feature type="compositionally biased region" description="Basic and acidic residues" evidence="1">
    <location>
        <begin position="174"/>
        <end position="187"/>
    </location>
</feature>
<reference evidence="2" key="1">
    <citation type="journal article" date="2016" name="Nat. Genet.">
        <title>A high-quality carrot genome assembly provides new insights into carotenoid accumulation and asterid genome evolution.</title>
        <authorList>
            <person name="Iorizzo M."/>
            <person name="Ellison S."/>
            <person name="Senalik D."/>
            <person name="Zeng P."/>
            <person name="Satapoomin P."/>
            <person name="Huang J."/>
            <person name="Bowman M."/>
            <person name="Iovene M."/>
            <person name="Sanseverino W."/>
            <person name="Cavagnaro P."/>
            <person name="Yildiz M."/>
            <person name="Macko-Podgorni A."/>
            <person name="Moranska E."/>
            <person name="Grzebelus E."/>
            <person name="Grzebelus D."/>
            <person name="Ashrafi H."/>
            <person name="Zheng Z."/>
            <person name="Cheng S."/>
            <person name="Spooner D."/>
            <person name="Van Deynze A."/>
            <person name="Simon P."/>
        </authorList>
    </citation>
    <scope>NUCLEOTIDE SEQUENCE [LARGE SCALE GENOMIC DNA]</scope>
    <source>
        <tissue evidence="2">Leaf</tissue>
    </source>
</reference>
<accession>A0A166GG27</accession>
<feature type="region of interest" description="Disordered" evidence="1">
    <location>
        <begin position="132"/>
        <end position="275"/>
    </location>
</feature>
<comment type="caution">
    <text evidence="2">The sequence shown here is derived from an EMBL/GenBank/DDBJ whole genome shotgun (WGS) entry which is preliminary data.</text>
</comment>
<dbReference type="Gramene" id="KZN08919">
    <property type="protein sequence ID" value="KZN08919"/>
    <property type="gene ID" value="DCAR_001575"/>
</dbReference>
<dbReference type="EMBL" id="LNRQ01000001">
    <property type="protein sequence ID" value="KZN08919.1"/>
    <property type="molecule type" value="Genomic_DNA"/>
</dbReference>
<name>A0A166GG27_DAUCS</name>
<sequence length="275" mass="30809">MEWVLRPKEDNEIYAPKECPNYTDSDMFTIKLFYGGVLESIQNAMLELPRSDFEMGLNDLSSDAKIMEMAEIVGFMPPKLVYIYSVTQNPIVSCTPDGQVTQEFHPSQEFNTESQFEECAIQFYMAADKYFGEGGDNQAQEGADHSGEEGAANNSREGADNNVEEGAGNQSRSGIDKNVQEDFHQNEEEVIDEDGYSDSEDEDYEARDEDSESSQGGVFRPKKATTTRNTPLGIQPEDFGDGRNAPVTSLRKLEAAKKARQDNRNKFTEKAAWKI</sequence>
<gene>
    <name evidence="2" type="ORF">DCAR_001575</name>
</gene>
<evidence type="ECO:0000313" key="2">
    <source>
        <dbReference type="EMBL" id="KZN08919.1"/>
    </source>
</evidence>